<feature type="domain" description="Spore germination GerAC-like C-terminal" evidence="8">
    <location>
        <begin position="202"/>
        <end position="371"/>
    </location>
</feature>
<evidence type="ECO:0000256" key="6">
    <source>
        <dbReference type="ARBA" id="ARBA00023139"/>
    </source>
</evidence>
<evidence type="ECO:0000313" key="11">
    <source>
        <dbReference type="Proteomes" id="UP000789845"/>
    </source>
</evidence>
<evidence type="ECO:0000259" key="8">
    <source>
        <dbReference type="Pfam" id="PF05504"/>
    </source>
</evidence>
<keyword evidence="4" id="KW-0732">Signal</keyword>
<dbReference type="Gene3D" id="3.30.300.210">
    <property type="entry name" value="Nutrient germinant receptor protein C, domain 3"/>
    <property type="match status" value="1"/>
</dbReference>
<dbReference type="PANTHER" id="PTHR35789:SF1">
    <property type="entry name" value="SPORE GERMINATION PROTEIN B3"/>
    <property type="match status" value="1"/>
</dbReference>
<dbReference type="GO" id="GO:0009847">
    <property type="term" value="P:spore germination"/>
    <property type="evidence" value="ECO:0007669"/>
    <property type="project" value="InterPro"/>
</dbReference>
<keyword evidence="6" id="KW-0564">Palmitate</keyword>
<dbReference type="GO" id="GO:0016020">
    <property type="term" value="C:membrane"/>
    <property type="evidence" value="ECO:0007669"/>
    <property type="project" value="UniProtKB-SubCell"/>
</dbReference>
<evidence type="ECO:0000259" key="9">
    <source>
        <dbReference type="Pfam" id="PF25198"/>
    </source>
</evidence>
<keyword evidence="7" id="KW-0449">Lipoprotein</keyword>
<dbReference type="AlphaFoldDB" id="A0A9C7LBQ3"/>
<comment type="subcellular location">
    <subcellularLocation>
        <location evidence="1">Membrane</location>
        <topology evidence="1">Lipid-anchor</topology>
    </subcellularLocation>
</comment>
<dbReference type="RefSeq" id="WP_230498733.1">
    <property type="nucleotide sequence ID" value="NZ_CAKJTG010000035.1"/>
</dbReference>
<dbReference type="InterPro" id="IPR046953">
    <property type="entry name" value="Spore_GerAC-like_C"/>
</dbReference>
<dbReference type="PANTHER" id="PTHR35789">
    <property type="entry name" value="SPORE GERMINATION PROTEIN B3"/>
    <property type="match status" value="1"/>
</dbReference>
<dbReference type="InterPro" id="IPR008844">
    <property type="entry name" value="Spore_GerAC-like"/>
</dbReference>
<dbReference type="Proteomes" id="UP000789845">
    <property type="component" value="Unassembled WGS sequence"/>
</dbReference>
<comment type="caution">
    <text evidence="10">The sequence shown here is derived from an EMBL/GenBank/DDBJ whole genome shotgun (WGS) entry which is preliminary data.</text>
</comment>
<evidence type="ECO:0000256" key="1">
    <source>
        <dbReference type="ARBA" id="ARBA00004635"/>
    </source>
</evidence>
<dbReference type="PROSITE" id="PS51257">
    <property type="entry name" value="PROKAR_LIPOPROTEIN"/>
    <property type="match status" value="1"/>
</dbReference>
<accession>A0A9C7LBQ3</accession>
<dbReference type="InterPro" id="IPR057336">
    <property type="entry name" value="GerAC_N"/>
</dbReference>
<comment type="similarity">
    <text evidence="2">Belongs to the GerABKC lipoprotein family.</text>
</comment>
<proteinExistence type="inferred from homology"/>
<dbReference type="Pfam" id="PF25198">
    <property type="entry name" value="Spore_GerAC_N"/>
    <property type="match status" value="1"/>
</dbReference>
<dbReference type="InterPro" id="IPR038501">
    <property type="entry name" value="Spore_GerAC_C_sf"/>
</dbReference>
<dbReference type="Pfam" id="PF05504">
    <property type="entry name" value="Spore_GerAC"/>
    <property type="match status" value="1"/>
</dbReference>
<dbReference type="EMBL" id="CAKJTG010000035">
    <property type="protein sequence ID" value="CAG9610396.1"/>
    <property type="molecule type" value="Genomic_DNA"/>
</dbReference>
<feature type="domain" description="Spore germination protein N-terminal" evidence="9">
    <location>
        <begin position="20"/>
        <end position="192"/>
    </location>
</feature>
<evidence type="ECO:0000256" key="4">
    <source>
        <dbReference type="ARBA" id="ARBA00022729"/>
    </source>
</evidence>
<protein>
    <recommendedName>
        <fullName evidence="12">Ger(X)C family spore germination protein</fullName>
    </recommendedName>
</protein>
<evidence type="ECO:0000256" key="3">
    <source>
        <dbReference type="ARBA" id="ARBA00022544"/>
    </source>
</evidence>
<evidence type="ECO:0008006" key="12">
    <source>
        <dbReference type="Google" id="ProtNLM"/>
    </source>
</evidence>
<evidence type="ECO:0000256" key="2">
    <source>
        <dbReference type="ARBA" id="ARBA00007886"/>
    </source>
</evidence>
<name>A0A9C7LBQ3_9BACI</name>
<keyword evidence="11" id="KW-1185">Reference proteome</keyword>
<evidence type="ECO:0000256" key="5">
    <source>
        <dbReference type="ARBA" id="ARBA00023136"/>
    </source>
</evidence>
<keyword evidence="5" id="KW-0472">Membrane</keyword>
<keyword evidence="3" id="KW-0309">Germination</keyword>
<organism evidence="10 11">
    <name type="scientific">Pseudoneobacillus rhizosphaerae</name>
    <dbReference type="NCBI Taxonomy" id="2880968"/>
    <lineage>
        <taxon>Bacteria</taxon>
        <taxon>Bacillati</taxon>
        <taxon>Bacillota</taxon>
        <taxon>Bacilli</taxon>
        <taxon>Bacillales</taxon>
        <taxon>Bacillaceae</taxon>
        <taxon>Pseudoneobacillus</taxon>
    </lineage>
</organism>
<dbReference type="NCBIfam" id="TIGR02887">
    <property type="entry name" value="spore_ger_x_C"/>
    <property type="match status" value="1"/>
</dbReference>
<gene>
    <name evidence="10" type="ORF">NEOCIP111885_04170</name>
</gene>
<evidence type="ECO:0000313" key="10">
    <source>
        <dbReference type="EMBL" id="CAG9610396.1"/>
    </source>
</evidence>
<sequence>MKKTVIFLILCMLILTGCWDQDLLKDTRLAVGVGYDQLENGELLQTTDIRVPKIDSGGTGRPAMTAVIMKSTGATPRQSRMSLEKEVAGNYAPNKVLVYVIGEELAKKDIYPIFDVLYRYPRNSLGAKIVLAKGRAEELISLKIVEEKLISDALLKIIESGEDDTFIPRVSVQSVCPVLFNAGQDFALPKVEKSDNDQITITGMALFSGNKYTGVDVTTEDSGMLLILNNEESKLTRFNLKVNPEEKRKTNQYVNVHIFPNKHDIKISVSKSNQVSAVVRIRLKVHVNEYALNNLSSKKAVESLSKKINEQFTIKAQEVISEIQKANCDYLGIGRRVQAYYPKTWAAMDWNQVYPTIQINPKVETQIIETGIIK</sequence>
<evidence type="ECO:0000256" key="7">
    <source>
        <dbReference type="ARBA" id="ARBA00023288"/>
    </source>
</evidence>
<reference evidence="10" key="1">
    <citation type="submission" date="2021-10" db="EMBL/GenBank/DDBJ databases">
        <authorList>
            <person name="Criscuolo A."/>
        </authorList>
    </citation>
    <scope>NUCLEOTIDE SEQUENCE</scope>
    <source>
        <strain evidence="10">CIP111885</strain>
    </source>
</reference>